<protein>
    <submittedName>
        <fullName evidence="2">Uncharacterized protein</fullName>
    </submittedName>
</protein>
<dbReference type="AlphaFoldDB" id="A0A645J407"/>
<organism evidence="2">
    <name type="scientific">bioreactor metagenome</name>
    <dbReference type="NCBI Taxonomy" id="1076179"/>
    <lineage>
        <taxon>unclassified sequences</taxon>
        <taxon>metagenomes</taxon>
        <taxon>ecological metagenomes</taxon>
    </lineage>
</organism>
<accession>A0A645J407</accession>
<evidence type="ECO:0000256" key="1">
    <source>
        <dbReference type="SAM" id="MobiDB-lite"/>
    </source>
</evidence>
<dbReference type="EMBL" id="VSSQ01129888">
    <property type="protein sequence ID" value="MPN57842.1"/>
    <property type="molecule type" value="Genomic_DNA"/>
</dbReference>
<evidence type="ECO:0000313" key="2">
    <source>
        <dbReference type="EMBL" id="MPN57842.1"/>
    </source>
</evidence>
<name>A0A645J407_9ZZZZ</name>
<gene>
    <name evidence="2" type="ORF">SDC9_205538</name>
</gene>
<feature type="region of interest" description="Disordered" evidence="1">
    <location>
        <begin position="21"/>
        <end position="133"/>
    </location>
</feature>
<comment type="caution">
    <text evidence="2">The sequence shown here is derived from an EMBL/GenBank/DDBJ whole genome shotgun (WGS) entry which is preliminary data.</text>
</comment>
<reference evidence="2" key="1">
    <citation type="submission" date="2019-08" db="EMBL/GenBank/DDBJ databases">
        <authorList>
            <person name="Kucharzyk K."/>
            <person name="Murdoch R.W."/>
            <person name="Higgins S."/>
            <person name="Loffler F."/>
        </authorList>
    </citation>
    <scope>NUCLEOTIDE SEQUENCE</scope>
</reference>
<feature type="compositionally biased region" description="Basic and acidic residues" evidence="1">
    <location>
        <begin position="106"/>
        <end position="119"/>
    </location>
</feature>
<sequence>MDGAHASVLFLRGYPQRRVQAGAGGHQLVSGRLEQSHRPDASPGGAGGHGGHREDLPRGAQSADHSREPFAQYLLPGQRDAAAAHLQHGGAERARGLDQPGDQEGDDGHAAARRIDHAGACDPQQASPGAEEF</sequence>
<proteinExistence type="predicted"/>